<dbReference type="GO" id="GO:0016787">
    <property type="term" value="F:hydrolase activity"/>
    <property type="evidence" value="ECO:0007669"/>
    <property type="project" value="UniProtKB-KW"/>
</dbReference>
<dbReference type="Pfam" id="PF17917">
    <property type="entry name" value="RT_RNaseH"/>
    <property type="match status" value="1"/>
</dbReference>
<reference evidence="8 9" key="1">
    <citation type="journal article" date="2018" name="PLoS Genet.">
        <title>Population sequencing reveals clonal diversity and ancestral inbreeding in the grapevine cultivar Chardonnay.</title>
        <authorList>
            <person name="Roach M.J."/>
            <person name="Johnson D.L."/>
            <person name="Bohlmann J."/>
            <person name="van Vuuren H.J."/>
            <person name="Jones S.J."/>
            <person name="Pretorius I.S."/>
            <person name="Schmidt S.A."/>
            <person name="Borneman A.R."/>
        </authorList>
    </citation>
    <scope>NUCLEOTIDE SEQUENCE [LARGE SCALE GENOMIC DNA]</scope>
    <source>
        <strain evidence="9">cv. Chardonnay</strain>
        <tissue evidence="8">Leaf</tissue>
    </source>
</reference>
<dbReference type="GO" id="GO:0004519">
    <property type="term" value="F:endonuclease activity"/>
    <property type="evidence" value="ECO:0007669"/>
    <property type="project" value="UniProtKB-KW"/>
</dbReference>
<keyword evidence="6" id="KW-0695">RNA-directed DNA polymerase</keyword>
<dbReference type="AlphaFoldDB" id="A0A438BS74"/>
<dbReference type="Gene3D" id="3.10.10.10">
    <property type="entry name" value="HIV Type 1 Reverse Transcriptase, subunit A, domain 1"/>
    <property type="match status" value="1"/>
</dbReference>
<evidence type="ECO:0000259" key="7">
    <source>
        <dbReference type="Pfam" id="PF17917"/>
    </source>
</evidence>
<sequence>MDDLFKRANKYSMLEDDVRIATQQILITNWNPATTHPGTLSPWLEPIKTDMVKRDRSRKCAYHKDYGHTTEQCKSLHYLVERLVRAEHLKQYIHSKERRRDATQNPAITVSTTSAAFRAIINYIHGNGIPNIRPRNLERILLGFNGASTISLGDVVLPVQAEPIYTSRGRRRVPFQSYHVMHVATWYEGHPFYVSPNSELSNQGRIDQPLWKPAGRTLVLSVERDPPAADPFLLLCLFRNTDHVTYGSSLLAPEELSALEGVLQKNEEVFAWTHSDMPRIHPSIASHRLNIMSSSRPIWQKVRHFHLDRQKIIQTEVDKLLTTGFVREVEYPNWLFLLAPDRSDSRLHCWAWMLSFLDTFSSPQPGEQLYMYLAVFDCVVNVVLFLHKKGKEQRPIHYVRKAMVDMETKYSKIEQTTLALKSAAQKLCSYFQTHQVTMLTNQPLKSILHKLDLSGRMLKWVIEVSEYRIKYQPRLAMKGQIMADFISKILKSRLSLQDLLKRGWWILHIDGASRVSGSGVGLLLQSPIREQLEQAIRLGFPTSNNEAEY</sequence>
<dbReference type="GO" id="GO:0003964">
    <property type="term" value="F:RNA-directed DNA polymerase activity"/>
    <property type="evidence" value="ECO:0007669"/>
    <property type="project" value="UniProtKB-KW"/>
</dbReference>
<evidence type="ECO:0000256" key="4">
    <source>
        <dbReference type="ARBA" id="ARBA00022759"/>
    </source>
</evidence>
<evidence type="ECO:0000256" key="3">
    <source>
        <dbReference type="ARBA" id="ARBA00022722"/>
    </source>
</evidence>
<dbReference type="SUPFAM" id="SSF56672">
    <property type="entry name" value="DNA/RNA polymerases"/>
    <property type="match status" value="1"/>
</dbReference>
<gene>
    <name evidence="8" type="ORF">CK203_083621</name>
</gene>
<evidence type="ECO:0000313" key="8">
    <source>
        <dbReference type="EMBL" id="RVW13803.1"/>
    </source>
</evidence>
<keyword evidence="1" id="KW-0808">Transferase</keyword>
<comment type="caution">
    <text evidence="8">The sequence shown here is derived from an EMBL/GenBank/DDBJ whole genome shotgun (WGS) entry which is preliminary data.</text>
</comment>
<evidence type="ECO:0000256" key="1">
    <source>
        <dbReference type="ARBA" id="ARBA00022679"/>
    </source>
</evidence>
<dbReference type="InterPro" id="IPR041373">
    <property type="entry name" value="RT_RNaseH"/>
</dbReference>
<protein>
    <recommendedName>
        <fullName evidence="7">Reverse transcriptase RNase H-like domain-containing protein</fullName>
    </recommendedName>
</protein>
<evidence type="ECO:0000313" key="9">
    <source>
        <dbReference type="Proteomes" id="UP000288805"/>
    </source>
</evidence>
<dbReference type="InterPro" id="IPR043502">
    <property type="entry name" value="DNA/RNA_pol_sf"/>
</dbReference>
<keyword evidence="4" id="KW-0255">Endonuclease</keyword>
<evidence type="ECO:0000256" key="5">
    <source>
        <dbReference type="ARBA" id="ARBA00022801"/>
    </source>
</evidence>
<accession>A0A438BS74</accession>
<evidence type="ECO:0000256" key="2">
    <source>
        <dbReference type="ARBA" id="ARBA00022695"/>
    </source>
</evidence>
<keyword evidence="5" id="KW-0378">Hydrolase</keyword>
<dbReference type="PANTHER" id="PTHR48475">
    <property type="entry name" value="RIBONUCLEASE H"/>
    <property type="match status" value="1"/>
</dbReference>
<dbReference type="EMBL" id="QGNW01002645">
    <property type="protein sequence ID" value="RVW13803.1"/>
    <property type="molecule type" value="Genomic_DNA"/>
</dbReference>
<dbReference type="PANTHER" id="PTHR48475:SF2">
    <property type="entry name" value="RIBONUCLEASE H"/>
    <property type="match status" value="1"/>
</dbReference>
<dbReference type="Proteomes" id="UP000288805">
    <property type="component" value="Unassembled WGS sequence"/>
</dbReference>
<keyword evidence="2" id="KW-0548">Nucleotidyltransferase</keyword>
<name>A0A438BS74_VITVI</name>
<evidence type="ECO:0000256" key="6">
    <source>
        <dbReference type="ARBA" id="ARBA00022918"/>
    </source>
</evidence>
<feature type="domain" description="Reverse transcriptase RNase H-like" evidence="7">
    <location>
        <begin position="366"/>
        <end position="467"/>
    </location>
</feature>
<keyword evidence="3" id="KW-0540">Nuclease</keyword>
<proteinExistence type="predicted"/>
<organism evidence="8 9">
    <name type="scientific">Vitis vinifera</name>
    <name type="common">Grape</name>
    <dbReference type="NCBI Taxonomy" id="29760"/>
    <lineage>
        <taxon>Eukaryota</taxon>
        <taxon>Viridiplantae</taxon>
        <taxon>Streptophyta</taxon>
        <taxon>Embryophyta</taxon>
        <taxon>Tracheophyta</taxon>
        <taxon>Spermatophyta</taxon>
        <taxon>Magnoliopsida</taxon>
        <taxon>eudicotyledons</taxon>
        <taxon>Gunneridae</taxon>
        <taxon>Pentapetalae</taxon>
        <taxon>rosids</taxon>
        <taxon>Vitales</taxon>
        <taxon>Vitaceae</taxon>
        <taxon>Viteae</taxon>
        <taxon>Vitis</taxon>
    </lineage>
</organism>